<dbReference type="Pfam" id="PF11901">
    <property type="entry name" value="DM9"/>
    <property type="match status" value="1"/>
</dbReference>
<evidence type="ECO:0000313" key="1">
    <source>
        <dbReference type="EMBL" id="KAL5108807.1"/>
    </source>
</evidence>
<dbReference type="SMART" id="SM00696">
    <property type="entry name" value="DM9"/>
    <property type="match status" value="2"/>
</dbReference>
<name>A0ABR4QGU7_9CEST</name>
<accession>A0ABR4QGU7</accession>
<sequence length="231" mass="25384">MTKVTLKLHLYFNDPYWEVSPLDNRDVVPSSPLQPAPPTHCSDWSSQGRRGLRTAELFIQRRGEIGLVLAFLSGAEMAKVGKGFQVGLSWVPMREHGIPFGAIQVDRGIFVARGEVNGEKIPGKYVEKYRTCYVPYGGKEHELNFCDILCDTSVSCDGSCYKWVADCNGDVPKKAIVAGLASDGEPLYVCKASFGGEMCVGKVHGSHSCAYIPHGGEEHSVENYEVLVLRK</sequence>
<keyword evidence="2" id="KW-1185">Reference proteome</keyword>
<reference evidence="1 2" key="1">
    <citation type="journal article" date="2022" name="Front. Cell. Infect. Microbiol.">
        <title>The Genomes of Two Strains of Taenia crassiceps the Animal Model for the Study of Human Cysticercosis.</title>
        <authorList>
            <person name="Bobes R.J."/>
            <person name="Estrada K."/>
            <person name="Rios-Valencia D.G."/>
            <person name="Calderon-Gallegos A."/>
            <person name="de la Torre P."/>
            <person name="Carrero J.C."/>
            <person name="Sanchez-Flores A."/>
            <person name="Laclette J.P."/>
        </authorList>
    </citation>
    <scope>NUCLEOTIDE SEQUENCE [LARGE SCALE GENOMIC DNA]</scope>
    <source>
        <strain evidence="1">WFUcys</strain>
    </source>
</reference>
<dbReference type="EMBL" id="JAKROA010000003">
    <property type="protein sequence ID" value="KAL5108807.1"/>
    <property type="molecule type" value="Genomic_DNA"/>
</dbReference>
<proteinExistence type="predicted"/>
<dbReference type="PANTHER" id="PTHR31649">
    <property type="entry name" value="AGAP009604-PA"/>
    <property type="match status" value="1"/>
</dbReference>
<organism evidence="1 2">
    <name type="scientific">Taenia crassiceps</name>
    <dbReference type="NCBI Taxonomy" id="6207"/>
    <lineage>
        <taxon>Eukaryota</taxon>
        <taxon>Metazoa</taxon>
        <taxon>Spiralia</taxon>
        <taxon>Lophotrochozoa</taxon>
        <taxon>Platyhelminthes</taxon>
        <taxon>Cestoda</taxon>
        <taxon>Eucestoda</taxon>
        <taxon>Cyclophyllidea</taxon>
        <taxon>Taeniidae</taxon>
        <taxon>Taenia</taxon>
    </lineage>
</organism>
<evidence type="ECO:0008006" key="3">
    <source>
        <dbReference type="Google" id="ProtNLM"/>
    </source>
</evidence>
<dbReference type="Proteomes" id="UP001651158">
    <property type="component" value="Unassembled WGS sequence"/>
</dbReference>
<protein>
    <recommendedName>
        <fullName evidence="3">DUF3421 domain-containing protein</fullName>
    </recommendedName>
</protein>
<gene>
    <name evidence="1" type="ORF">TcWFU_004071</name>
</gene>
<evidence type="ECO:0000313" key="2">
    <source>
        <dbReference type="Proteomes" id="UP001651158"/>
    </source>
</evidence>
<comment type="caution">
    <text evidence="1">The sequence shown here is derived from an EMBL/GenBank/DDBJ whole genome shotgun (WGS) entry which is preliminary data.</text>
</comment>
<dbReference type="PANTHER" id="PTHR31649:SF1">
    <property type="entry name" value="FARNESOIC ACID O-METHYL TRANSFERASE DOMAIN-CONTAINING PROTEIN"/>
    <property type="match status" value="1"/>
</dbReference>
<dbReference type="InterPro" id="IPR006616">
    <property type="entry name" value="DM9_repeat"/>
</dbReference>